<keyword evidence="5" id="KW-1133">Transmembrane helix</keyword>
<dbReference type="InterPro" id="IPR036457">
    <property type="entry name" value="PPM-type-like_dom_sf"/>
</dbReference>
<keyword evidence="4" id="KW-0067">ATP-binding</keyword>
<dbReference type="InterPro" id="IPR000719">
    <property type="entry name" value="Prot_kinase_dom"/>
</dbReference>
<dbReference type="PANTHER" id="PTHR43289">
    <property type="entry name" value="MITOGEN-ACTIVATED PROTEIN KINASE KINASE KINASE 20-RELATED"/>
    <property type="match status" value="1"/>
</dbReference>
<dbReference type="AlphaFoldDB" id="A0A0F9WY47"/>
<name>A0A0F9WY47_9ZZZZ</name>
<keyword evidence="1" id="KW-0808">Transferase</keyword>
<keyword evidence="3" id="KW-0418">Kinase</keyword>
<protein>
    <recommendedName>
        <fullName evidence="9">Protein kinase</fullName>
    </recommendedName>
</protein>
<dbReference type="Pfam" id="PF13672">
    <property type="entry name" value="PP2C_2"/>
    <property type="match status" value="1"/>
</dbReference>
<dbReference type="SMART" id="SM00331">
    <property type="entry name" value="PP2C_SIG"/>
    <property type="match status" value="1"/>
</dbReference>
<evidence type="ECO:0000256" key="2">
    <source>
        <dbReference type="ARBA" id="ARBA00022741"/>
    </source>
</evidence>
<evidence type="ECO:0000256" key="5">
    <source>
        <dbReference type="SAM" id="Phobius"/>
    </source>
</evidence>
<dbReference type="InterPro" id="IPR011009">
    <property type="entry name" value="Kinase-like_dom_sf"/>
</dbReference>
<dbReference type="SUPFAM" id="SSF56112">
    <property type="entry name" value="Protein kinase-like (PK-like)"/>
    <property type="match status" value="1"/>
</dbReference>
<dbReference type="InterPro" id="IPR008266">
    <property type="entry name" value="Tyr_kinase_AS"/>
</dbReference>
<organism evidence="8">
    <name type="scientific">marine sediment metagenome</name>
    <dbReference type="NCBI Taxonomy" id="412755"/>
    <lineage>
        <taxon>unclassified sequences</taxon>
        <taxon>metagenomes</taxon>
        <taxon>ecological metagenomes</taxon>
    </lineage>
</organism>
<dbReference type="SUPFAM" id="SSF81606">
    <property type="entry name" value="PP2C-like"/>
    <property type="match status" value="1"/>
</dbReference>
<sequence>MSKQLTVSVGQYSDKGVKEINQDFHGVWIPDEPQLSAKGIAVALADGISSSSVSQIASEAAISGFLADYYCTSEAWTVKKSAQRVLIATNSWLHAQTQQSQYRYDKDRGYVCTFSALIFKASTAYLFHVGDARIYRVAGKGLEQLTQDHRVWVSQQQSHLARALGINQQLEIDYQALSVEQGDTFLLATDGVYEFVSPAFITQTIAEQQTDLNAAAKLIVVEALAQGSDDNLTVQVVRVDSLPSLDEASNRLASQAFAKLPLPPVLEPRMVFDGYRIMREVHVSSRSHVYLALDEASVTQVIMKTPSIDLGGDAAYLERFMLEEWIARRLNSPHVLKPCSVERPRNYLYVVTEYVEGQTLRQWMIDNPAPGLEQVRGIVEQIAKGLQAFHRMEMLHQDLRPENIMIDTTGTVKIIDFGSTRVAGLMEMAAPQIQEQMLGTLQYSAPEHFLGESGTPRSDLFSLASITYQMLTGKLPYGAQVAKARTRAAQNKLVYQTVLHEDREIPAWIDDVLKRALQPNPYKRYEALSEFVFDLRKPNQAFLSRTRPPLMERNPLLFWKSVCFVLVMVIAALLAQ</sequence>
<evidence type="ECO:0000256" key="3">
    <source>
        <dbReference type="ARBA" id="ARBA00022777"/>
    </source>
</evidence>
<dbReference type="PROSITE" id="PS50011">
    <property type="entry name" value="PROTEIN_KINASE_DOM"/>
    <property type="match status" value="1"/>
</dbReference>
<evidence type="ECO:0000259" key="6">
    <source>
        <dbReference type="PROSITE" id="PS50011"/>
    </source>
</evidence>
<dbReference type="PROSITE" id="PS51746">
    <property type="entry name" value="PPM_2"/>
    <property type="match status" value="1"/>
</dbReference>
<dbReference type="Pfam" id="PF00069">
    <property type="entry name" value="Pkinase"/>
    <property type="match status" value="1"/>
</dbReference>
<evidence type="ECO:0008006" key="9">
    <source>
        <dbReference type="Google" id="ProtNLM"/>
    </source>
</evidence>
<evidence type="ECO:0000256" key="1">
    <source>
        <dbReference type="ARBA" id="ARBA00022679"/>
    </source>
</evidence>
<reference evidence="8" key="1">
    <citation type="journal article" date="2015" name="Nature">
        <title>Complex archaea that bridge the gap between prokaryotes and eukaryotes.</title>
        <authorList>
            <person name="Spang A."/>
            <person name="Saw J.H."/>
            <person name="Jorgensen S.L."/>
            <person name="Zaremba-Niedzwiedzka K."/>
            <person name="Martijn J."/>
            <person name="Lind A.E."/>
            <person name="van Eijk R."/>
            <person name="Schleper C."/>
            <person name="Guy L."/>
            <person name="Ettema T.J."/>
        </authorList>
    </citation>
    <scope>NUCLEOTIDE SEQUENCE</scope>
</reference>
<evidence type="ECO:0000313" key="8">
    <source>
        <dbReference type="EMBL" id="KKN91351.1"/>
    </source>
</evidence>
<comment type="caution">
    <text evidence="8">The sequence shown here is derived from an EMBL/GenBank/DDBJ whole genome shotgun (WGS) entry which is preliminary data.</text>
</comment>
<keyword evidence="5" id="KW-0472">Membrane</keyword>
<gene>
    <name evidence="8" type="ORF">LCGC14_0218970</name>
</gene>
<proteinExistence type="predicted"/>
<feature type="domain" description="Protein kinase" evidence="6">
    <location>
        <begin position="275"/>
        <end position="543"/>
    </location>
</feature>
<dbReference type="SMART" id="SM00332">
    <property type="entry name" value="PP2Cc"/>
    <property type="match status" value="1"/>
</dbReference>
<feature type="domain" description="PPM-type phosphatase" evidence="7">
    <location>
        <begin position="8"/>
        <end position="239"/>
    </location>
</feature>
<dbReference type="CDD" id="cd14014">
    <property type="entry name" value="STKc_PknB_like"/>
    <property type="match status" value="1"/>
</dbReference>
<dbReference type="GO" id="GO:0004674">
    <property type="term" value="F:protein serine/threonine kinase activity"/>
    <property type="evidence" value="ECO:0007669"/>
    <property type="project" value="TreeGrafter"/>
</dbReference>
<evidence type="ECO:0000256" key="4">
    <source>
        <dbReference type="ARBA" id="ARBA00022840"/>
    </source>
</evidence>
<dbReference type="InterPro" id="IPR001932">
    <property type="entry name" value="PPM-type_phosphatase-like_dom"/>
</dbReference>
<dbReference type="Gene3D" id="3.60.40.10">
    <property type="entry name" value="PPM-type phosphatase domain"/>
    <property type="match status" value="1"/>
</dbReference>
<dbReference type="PANTHER" id="PTHR43289:SF6">
    <property type="entry name" value="SERINE_THREONINE-PROTEIN KINASE NEKL-3"/>
    <property type="match status" value="1"/>
</dbReference>
<dbReference type="CDD" id="cd00143">
    <property type="entry name" value="PP2Cc"/>
    <property type="match status" value="1"/>
</dbReference>
<dbReference type="EMBL" id="LAZR01000104">
    <property type="protein sequence ID" value="KKN91351.1"/>
    <property type="molecule type" value="Genomic_DNA"/>
</dbReference>
<dbReference type="Gene3D" id="1.10.510.10">
    <property type="entry name" value="Transferase(Phosphotransferase) domain 1"/>
    <property type="match status" value="1"/>
</dbReference>
<feature type="transmembrane region" description="Helical" evidence="5">
    <location>
        <begin position="556"/>
        <end position="575"/>
    </location>
</feature>
<dbReference type="GO" id="GO:0005524">
    <property type="term" value="F:ATP binding"/>
    <property type="evidence" value="ECO:0007669"/>
    <property type="project" value="UniProtKB-KW"/>
</dbReference>
<keyword evidence="2" id="KW-0547">Nucleotide-binding</keyword>
<keyword evidence="5" id="KW-0812">Transmembrane</keyword>
<dbReference type="PROSITE" id="PS00109">
    <property type="entry name" value="PROTEIN_KINASE_TYR"/>
    <property type="match status" value="1"/>
</dbReference>
<evidence type="ECO:0000259" key="7">
    <source>
        <dbReference type="PROSITE" id="PS51746"/>
    </source>
</evidence>
<accession>A0A0F9WY47</accession>